<gene>
    <name evidence="2" type="ORF">DEA8626_00786</name>
</gene>
<dbReference type="OrthoDB" id="7187254at2"/>
<accession>A0A2R8B421</accession>
<dbReference type="AlphaFoldDB" id="A0A2R8B421"/>
<evidence type="ECO:0000259" key="1">
    <source>
        <dbReference type="Pfam" id="PF13490"/>
    </source>
</evidence>
<keyword evidence="3" id="KW-1185">Reference proteome</keyword>
<dbReference type="Pfam" id="PF13490">
    <property type="entry name" value="zf-HC2"/>
    <property type="match status" value="1"/>
</dbReference>
<sequence>MTGKLTPEMTDRLSAYLDGALSESEAAEIEALIAKDAAMADELGALSGADAAIGSAFAAMLEAQVPPKLIRVIEEAPGIAAPANVSRRPHWGMGTAAAAIALLMIGAGAGSVLTRLLSAPVEVAAAPGWLDQVADYHRVYAREKRHLAEVPATEAAHLETWLADTTGVSFAIPDLSRLGLTFQGGRLLVAAGKPVGQLMYTDSGGEVVALCFIAGGDAAADDGPTAFTVRDFGDIDMVVWKDRAASYVVVGPATGIDLDAIARDAAVSI</sequence>
<evidence type="ECO:0000313" key="3">
    <source>
        <dbReference type="Proteomes" id="UP000244924"/>
    </source>
</evidence>
<dbReference type="EMBL" id="OMOQ01000001">
    <property type="protein sequence ID" value="SPH17270.1"/>
    <property type="molecule type" value="Genomic_DNA"/>
</dbReference>
<dbReference type="RefSeq" id="WP_108851732.1">
    <property type="nucleotide sequence ID" value="NZ_OMOQ01000001.1"/>
</dbReference>
<proteinExistence type="predicted"/>
<organism evidence="2 3">
    <name type="scientific">Albidovulum aquaemixtae</name>
    <dbReference type="NCBI Taxonomy" id="1542388"/>
    <lineage>
        <taxon>Bacteria</taxon>
        <taxon>Pseudomonadati</taxon>
        <taxon>Pseudomonadota</taxon>
        <taxon>Alphaproteobacteria</taxon>
        <taxon>Rhodobacterales</taxon>
        <taxon>Paracoccaceae</taxon>
        <taxon>Albidovulum</taxon>
    </lineage>
</organism>
<name>A0A2R8B421_9RHOB</name>
<dbReference type="InterPro" id="IPR027383">
    <property type="entry name" value="Znf_put"/>
</dbReference>
<protein>
    <recommendedName>
        <fullName evidence="1">Putative zinc-finger domain-containing protein</fullName>
    </recommendedName>
</protein>
<reference evidence="2 3" key="1">
    <citation type="submission" date="2018-03" db="EMBL/GenBank/DDBJ databases">
        <authorList>
            <person name="Keele B.F."/>
        </authorList>
    </citation>
    <scope>NUCLEOTIDE SEQUENCE [LARGE SCALE GENOMIC DNA]</scope>
    <source>
        <strain evidence="2 3">CECT 8626</strain>
    </source>
</reference>
<dbReference type="Proteomes" id="UP000244924">
    <property type="component" value="Unassembled WGS sequence"/>
</dbReference>
<evidence type="ECO:0000313" key="2">
    <source>
        <dbReference type="EMBL" id="SPH17270.1"/>
    </source>
</evidence>
<feature type="domain" description="Putative zinc-finger" evidence="1">
    <location>
        <begin position="10"/>
        <end position="31"/>
    </location>
</feature>